<proteinExistence type="predicted"/>
<dbReference type="SUPFAM" id="SSF52540">
    <property type="entry name" value="P-loop containing nucleoside triphosphate hydrolases"/>
    <property type="match status" value="1"/>
</dbReference>
<dbReference type="AlphaFoldDB" id="A0A6S6U2C4"/>
<dbReference type="EMBL" id="CACVAZ010000137">
    <property type="protein sequence ID" value="CAA6820879.1"/>
    <property type="molecule type" value="Genomic_DNA"/>
</dbReference>
<evidence type="ECO:0000259" key="1">
    <source>
        <dbReference type="Pfam" id="PF13086"/>
    </source>
</evidence>
<dbReference type="InterPro" id="IPR027417">
    <property type="entry name" value="P-loop_NTPase"/>
</dbReference>
<evidence type="ECO:0000313" key="2">
    <source>
        <dbReference type="EMBL" id="CAA6820879.1"/>
    </source>
</evidence>
<keyword evidence="2" id="KW-0547">Nucleotide-binding</keyword>
<keyword evidence="2" id="KW-0378">Hydrolase</keyword>
<feature type="domain" description="DNA2/NAM7 helicase helicase" evidence="1">
    <location>
        <begin position="6"/>
        <end position="89"/>
    </location>
</feature>
<protein>
    <submittedName>
        <fullName evidence="2">DNA helicase related protein</fullName>
    </submittedName>
</protein>
<feature type="non-terminal residue" evidence="2">
    <location>
        <position position="130"/>
    </location>
</feature>
<gene>
    <name evidence="2" type="ORF">HELGO_WM47764</name>
</gene>
<sequence length="130" mass="14710">MNGKNVVIEGPPGTGKSQTISNMVAALIADGKSVLFVSEKLAALEVVYQRLSDVGLGDFCLELHSHKTQKLKVLESIKKRIDGEYQIPSELEIVKYQIENKKNQLRDYLDVLHCEYGEISKKIFEIFWLV</sequence>
<accession>A0A6S6U2C4</accession>
<keyword evidence="2" id="KW-0067">ATP-binding</keyword>
<organism evidence="2">
    <name type="scientific">uncultured Sulfurovum sp</name>
    <dbReference type="NCBI Taxonomy" id="269237"/>
    <lineage>
        <taxon>Bacteria</taxon>
        <taxon>Pseudomonadati</taxon>
        <taxon>Campylobacterota</taxon>
        <taxon>Epsilonproteobacteria</taxon>
        <taxon>Campylobacterales</taxon>
        <taxon>Sulfurovaceae</taxon>
        <taxon>Sulfurovum</taxon>
        <taxon>environmental samples</taxon>
    </lineage>
</organism>
<dbReference type="InterPro" id="IPR041677">
    <property type="entry name" value="DNA2/NAM7_AAA_11"/>
</dbReference>
<reference evidence="2" key="1">
    <citation type="submission" date="2020-01" db="EMBL/GenBank/DDBJ databases">
        <authorList>
            <person name="Meier V. D."/>
            <person name="Meier V D."/>
        </authorList>
    </citation>
    <scope>NUCLEOTIDE SEQUENCE</scope>
    <source>
        <strain evidence="2">HLG_WM_MAG_02</strain>
    </source>
</reference>
<dbReference type="Gene3D" id="3.40.50.300">
    <property type="entry name" value="P-loop containing nucleotide triphosphate hydrolases"/>
    <property type="match status" value="1"/>
</dbReference>
<dbReference type="Pfam" id="PF13086">
    <property type="entry name" value="AAA_11"/>
    <property type="match status" value="1"/>
</dbReference>
<keyword evidence="2" id="KW-0347">Helicase</keyword>
<dbReference type="GO" id="GO:0004386">
    <property type="term" value="F:helicase activity"/>
    <property type="evidence" value="ECO:0007669"/>
    <property type="project" value="UniProtKB-KW"/>
</dbReference>
<name>A0A6S6U2C4_9BACT</name>